<dbReference type="Proteomes" id="UP000187172">
    <property type="component" value="Unassembled WGS sequence"/>
</dbReference>
<protein>
    <submittedName>
        <fullName evidence="1">Asparaginase</fullName>
    </submittedName>
</protein>
<organism evidence="1 2">
    <name type="scientific">Paenibacillus rhizosphaerae</name>
    <dbReference type="NCBI Taxonomy" id="297318"/>
    <lineage>
        <taxon>Bacteria</taxon>
        <taxon>Bacillati</taxon>
        <taxon>Bacillota</taxon>
        <taxon>Bacilli</taxon>
        <taxon>Bacillales</taxon>
        <taxon>Paenibacillaceae</taxon>
        <taxon>Paenibacillus</taxon>
    </lineage>
</organism>
<dbReference type="AlphaFoldDB" id="A0A1R1ES31"/>
<dbReference type="EMBL" id="MRTP01000003">
    <property type="protein sequence ID" value="OMF54625.1"/>
    <property type="molecule type" value="Genomic_DNA"/>
</dbReference>
<evidence type="ECO:0000313" key="1">
    <source>
        <dbReference type="EMBL" id="OMF54625.1"/>
    </source>
</evidence>
<gene>
    <name evidence="1" type="ORF">BK138_15800</name>
</gene>
<dbReference type="Pfam" id="PF06089">
    <property type="entry name" value="Asparaginase_II"/>
    <property type="match status" value="1"/>
</dbReference>
<dbReference type="STRING" id="297318.BK138_15800"/>
<dbReference type="RefSeq" id="WP_076170527.1">
    <property type="nucleotide sequence ID" value="NZ_MRTP01000003.1"/>
</dbReference>
<dbReference type="InterPro" id="IPR010349">
    <property type="entry name" value="Asparaginase_II"/>
</dbReference>
<accession>A0A1R1ES31</accession>
<reference evidence="1 2" key="1">
    <citation type="submission" date="2016-11" db="EMBL/GenBank/DDBJ databases">
        <title>Paenibacillus species isolates.</title>
        <authorList>
            <person name="Beno S.M."/>
        </authorList>
    </citation>
    <scope>NUCLEOTIDE SEQUENCE [LARGE SCALE GENOMIC DNA]</scope>
    <source>
        <strain evidence="1 2">FSL R5-0378</strain>
    </source>
</reference>
<keyword evidence="2" id="KW-1185">Reference proteome</keyword>
<evidence type="ECO:0000313" key="2">
    <source>
        <dbReference type="Proteomes" id="UP000187172"/>
    </source>
</evidence>
<dbReference type="PANTHER" id="PTHR42110:SF1">
    <property type="entry name" value="L-ASPARAGINASE, PUTATIVE (AFU_ORTHOLOGUE AFUA_3G11890)-RELATED"/>
    <property type="match status" value="1"/>
</dbReference>
<name>A0A1R1ES31_9BACL</name>
<proteinExistence type="predicted"/>
<dbReference type="PANTHER" id="PTHR42110">
    <property type="entry name" value="L-ASPARAGINASE, PUTATIVE (AFU_ORTHOLOGUE AFUA_3G11890)-RELATED"/>
    <property type="match status" value="1"/>
</dbReference>
<comment type="caution">
    <text evidence="1">The sequence shown here is derived from an EMBL/GenBank/DDBJ whole genome shotgun (WGS) entry which is preliminary data.</text>
</comment>
<sequence>MKLEPLVEEYRGGVLENVHLGVLCGVSDQGEVIYEVGNAEHMTFLRSAAKPFQAIPVMKQNIAEKYGLTDAEAAMFAASHRGETYHIEALESIMAKTGLKEEQLLCCPTYPLNDEPKFALMRDNKPPRKLYHNCSGKHLGILAAAREMGLPTETYWQPSHPLQQDILHILADMAEYPVDQIKVGVDGCGFPIFALPLKSIAKAYLKLACPELIRDAGTREAVQRMVRYMHAAPDSIASHQFICSELLRDDNIVAKGGAKGVYCFSLIRERVAFALKVIDGSETPWPIAVASILEQIGYSNQATIDRLYTVVPKEIKNDNHIVVGERRAAFTLAGK</sequence>